<dbReference type="Proteomes" id="UP000887116">
    <property type="component" value="Unassembled WGS sequence"/>
</dbReference>
<dbReference type="EMBL" id="BMAO01010859">
    <property type="protein sequence ID" value="GFQ69995.1"/>
    <property type="molecule type" value="Genomic_DNA"/>
</dbReference>
<dbReference type="AlphaFoldDB" id="A0A8X6KA76"/>
<gene>
    <name evidence="2" type="ORF">TNCT_485771</name>
</gene>
<evidence type="ECO:0000313" key="3">
    <source>
        <dbReference type="Proteomes" id="UP000887116"/>
    </source>
</evidence>
<feature type="domain" description="Pre-C2HC" evidence="1">
    <location>
        <begin position="21"/>
        <end position="90"/>
    </location>
</feature>
<evidence type="ECO:0000313" key="2">
    <source>
        <dbReference type="EMBL" id="GFQ69995.1"/>
    </source>
</evidence>
<reference evidence="2" key="1">
    <citation type="submission" date="2020-07" db="EMBL/GenBank/DDBJ databases">
        <title>Multicomponent nature underlies the extraordinary mechanical properties of spider dragline silk.</title>
        <authorList>
            <person name="Kono N."/>
            <person name="Nakamura H."/>
            <person name="Mori M."/>
            <person name="Yoshida Y."/>
            <person name="Ohtoshi R."/>
            <person name="Malay A.D."/>
            <person name="Moran D.A.P."/>
            <person name="Tomita M."/>
            <person name="Numata K."/>
            <person name="Arakawa K."/>
        </authorList>
    </citation>
    <scope>NUCLEOTIDE SEQUENCE</scope>
</reference>
<sequence>MLPEDKKLRAVIRGLPVDMPPMEIISDLATQGFQIEECHNMVSCKTGEPMPLFMLSMERSEKHKTIFKTVTSIGYVKVIVEILRKKYGLLPPPPVLQMPRLFPLQQILHAHTQVCKVRRKSPGERIHEDTCRKTQVLPL</sequence>
<organism evidence="2 3">
    <name type="scientific">Trichonephila clavata</name>
    <name type="common">Joro spider</name>
    <name type="synonym">Nephila clavata</name>
    <dbReference type="NCBI Taxonomy" id="2740835"/>
    <lineage>
        <taxon>Eukaryota</taxon>
        <taxon>Metazoa</taxon>
        <taxon>Ecdysozoa</taxon>
        <taxon>Arthropoda</taxon>
        <taxon>Chelicerata</taxon>
        <taxon>Arachnida</taxon>
        <taxon>Araneae</taxon>
        <taxon>Araneomorphae</taxon>
        <taxon>Entelegynae</taxon>
        <taxon>Araneoidea</taxon>
        <taxon>Nephilidae</taxon>
        <taxon>Trichonephila</taxon>
    </lineage>
</organism>
<dbReference type="SMART" id="SM00596">
    <property type="entry name" value="PRE_C2HC"/>
    <property type="match status" value="1"/>
</dbReference>
<keyword evidence="3" id="KW-1185">Reference proteome</keyword>
<accession>A0A8X6KA76</accession>
<name>A0A8X6KA76_TRICU</name>
<dbReference type="Pfam" id="PF07530">
    <property type="entry name" value="PRE_C2HC"/>
    <property type="match status" value="1"/>
</dbReference>
<dbReference type="OrthoDB" id="6488924at2759"/>
<proteinExistence type="predicted"/>
<protein>
    <recommendedName>
        <fullName evidence="1">Pre-C2HC domain-containing protein</fullName>
    </recommendedName>
</protein>
<dbReference type="InterPro" id="IPR006579">
    <property type="entry name" value="Pre_C2HC_dom"/>
</dbReference>
<evidence type="ECO:0000259" key="1">
    <source>
        <dbReference type="SMART" id="SM00596"/>
    </source>
</evidence>
<comment type="caution">
    <text evidence="2">The sequence shown here is derived from an EMBL/GenBank/DDBJ whole genome shotgun (WGS) entry which is preliminary data.</text>
</comment>